<dbReference type="InterPro" id="IPR016024">
    <property type="entry name" value="ARM-type_fold"/>
</dbReference>
<feature type="region of interest" description="Disordered" evidence="8">
    <location>
        <begin position="1512"/>
        <end position="1546"/>
    </location>
</feature>
<organism evidence="9 10">
    <name type="scientific">Pythium insidiosum</name>
    <name type="common">Pythiosis disease agent</name>
    <dbReference type="NCBI Taxonomy" id="114742"/>
    <lineage>
        <taxon>Eukaryota</taxon>
        <taxon>Sar</taxon>
        <taxon>Stramenopiles</taxon>
        <taxon>Oomycota</taxon>
        <taxon>Peronosporomycetes</taxon>
        <taxon>Pythiales</taxon>
        <taxon>Pythiaceae</taxon>
        <taxon>Pythium</taxon>
    </lineage>
</organism>
<feature type="region of interest" description="Disordered" evidence="8">
    <location>
        <begin position="1466"/>
        <end position="1496"/>
    </location>
</feature>
<dbReference type="PANTHER" id="PTHR47249">
    <property type="entry name" value="VACUOLAR PROTEIN 8"/>
    <property type="match status" value="1"/>
</dbReference>
<dbReference type="Gene3D" id="1.25.10.10">
    <property type="entry name" value="Leucine-rich Repeat Variant"/>
    <property type="match status" value="3"/>
</dbReference>
<dbReference type="PANTHER" id="PTHR47249:SF1">
    <property type="entry name" value="VACUOLAR PROTEIN 8"/>
    <property type="match status" value="1"/>
</dbReference>
<feature type="region of interest" description="Disordered" evidence="8">
    <location>
        <begin position="1"/>
        <end position="26"/>
    </location>
</feature>
<keyword evidence="3" id="KW-0926">Vacuole</keyword>
<dbReference type="SUPFAM" id="SSF48371">
    <property type="entry name" value="ARM repeat"/>
    <property type="match status" value="4"/>
</dbReference>
<dbReference type="GO" id="GO:0005774">
    <property type="term" value="C:vacuolar membrane"/>
    <property type="evidence" value="ECO:0007669"/>
    <property type="project" value="UniProtKB-SubCell"/>
</dbReference>
<dbReference type="SMART" id="SM00185">
    <property type="entry name" value="ARM"/>
    <property type="match status" value="13"/>
</dbReference>
<dbReference type="EMBL" id="JAKCXM010000318">
    <property type="protein sequence ID" value="KAJ0395934.1"/>
    <property type="molecule type" value="Genomic_DNA"/>
</dbReference>
<accession>A0AAD5M634</accession>
<feature type="region of interest" description="Disordered" evidence="8">
    <location>
        <begin position="1664"/>
        <end position="1685"/>
    </location>
</feature>
<evidence type="ECO:0000313" key="9">
    <source>
        <dbReference type="EMBL" id="KAJ0395934.1"/>
    </source>
</evidence>
<keyword evidence="4" id="KW-0677">Repeat</keyword>
<dbReference type="InterPro" id="IPR000225">
    <property type="entry name" value="Armadillo"/>
</dbReference>
<evidence type="ECO:0000256" key="6">
    <source>
        <dbReference type="ARBA" id="ARBA00023288"/>
    </source>
</evidence>
<comment type="subcellular location">
    <subcellularLocation>
        <location evidence="1">Vacuole membrane</location>
        <topology evidence="1">Lipid-anchor</topology>
    </subcellularLocation>
</comment>
<evidence type="ECO:0000256" key="3">
    <source>
        <dbReference type="ARBA" id="ARBA00022554"/>
    </source>
</evidence>
<evidence type="ECO:0000256" key="2">
    <source>
        <dbReference type="ARBA" id="ARBA00005462"/>
    </source>
</evidence>
<evidence type="ECO:0000256" key="5">
    <source>
        <dbReference type="ARBA" id="ARBA00023136"/>
    </source>
</evidence>
<dbReference type="InterPro" id="IPR045156">
    <property type="entry name" value="Vac8"/>
</dbReference>
<reference evidence="9" key="1">
    <citation type="submission" date="2021-12" db="EMBL/GenBank/DDBJ databases">
        <title>Prjna785345.</title>
        <authorList>
            <person name="Rujirawat T."/>
            <person name="Krajaejun T."/>
        </authorList>
    </citation>
    <scope>NUCLEOTIDE SEQUENCE</scope>
    <source>
        <strain evidence="9">Pi057C3</strain>
    </source>
</reference>
<evidence type="ECO:0000256" key="1">
    <source>
        <dbReference type="ARBA" id="ARBA00004592"/>
    </source>
</evidence>
<feature type="region of interest" description="Disordered" evidence="8">
    <location>
        <begin position="1622"/>
        <end position="1644"/>
    </location>
</feature>
<evidence type="ECO:0000313" key="10">
    <source>
        <dbReference type="Proteomes" id="UP001209570"/>
    </source>
</evidence>
<dbReference type="InterPro" id="IPR011989">
    <property type="entry name" value="ARM-like"/>
</dbReference>
<evidence type="ECO:0000256" key="8">
    <source>
        <dbReference type="SAM" id="MobiDB-lite"/>
    </source>
</evidence>
<keyword evidence="6" id="KW-0449">Lipoprotein</keyword>
<keyword evidence="5" id="KW-0472">Membrane</keyword>
<comment type="similarity">
    <text evidence="2">Belongs to the beta-catenin family.</text>
</comment>
<evidence type="ECO:0000256" key="4">
    <source>
        <dbReference type="ARBA" id="ARBA00022737"/>
    </source>
</evidence>
<protein>
    <recommendedName>
        <fullName evidence="7">Vacuolar protein 8</fullName>
    </recommendedName>
</protein>
<dbReference type="GO" id="GO:0043495">
    <property type="term" value="F:protein-membrane adaptor activity"/>
    <property type="evidence" value="ECO:0007669"/>
    <property type="project" value="InterPro"/>
</dbReference>
<dbReference type="GO" id="GO:0071562">
    <property type="term" value="P:nucleus-vacuole junction assembly"/>
    <property type="evidence" value="ECO:0007669"/>
    <property type="project" value="InterPro"/>
</dbReference>
<dbReference type="Proteomes" id="UP001209570">
    <property type="component" value="Unassembled WGS sequence"/>
</dbReference>
<feature type="compositionally biased region" description="Polar residues" evidence="8">
    <location>
        <begin position="1"/>
        <end position="11"/>
    </location>
</feature>
<comment type="caution">
    <text evidence="9">The sequence shown here is derived from an EMBL/GenBank/DDBJ whole genome shotgun (WGS) entry which is preliminary data.</text>
</comment>
<name>A0AAD5M634_PYTIN</name>
<evidence type="ECO:0000256" key="7">
    <source>
        <dbReference type="ARBA" id="ARBA00026209"/>
    </source>
</evidence>
<gene>
    <name evidence="9" type="ORF">P43SY_009339</name>
</gene>
<proteinExistence type="inferred from homology"/>
<sequence>MTTTTSGTQSPVRRGPRKRGNTEVMGHALKPYGGDMFTTRGDYIDGMLYMSRMKRGPRAGGDWIESGLLGRNTLKDAVSDALSAAVAAAASGELLLNGGNSSSSAVGTGARGGSMIGTTGAAAASAAPISAARPEVSVEEMQHVQQRQRCALTLSNWSSNSQNARVMVEENAVEALIQLSKTDDRVTRLHCVTALMNLSHVDALRSEIVQQGAVKTVAEIANDTEDKTLRTACAITLYNLCCLVGEEEQLVEDGAVGALSSLINEHPKVAGICLTALFNLTCVREPYHKIESVLKVFLTLASSSGGGATRDEITAKAICNLSNFKRVRLRLMEEGIVTAIPNLVHPSQPLIQQLLAYILLNLSSMRACRSELVAKGSMGTLVALTSAAKDDETKQLVALTLWNLSKEPGNRLRMVFEGVLLLVSELCRGSSSGNSHANGDSAIAVCARTLYNVSSSEETRPKLVERDAVGVLSALSKRALEGDANKMCTLALCNLLSVQQAAADIVSAGAITSLIALSSAPHQTLETRHLFAKALYGLCDMASTRDAVIKAGIVPALLRLSTTAGDATGRQSVNATILARQAGLLSEIRARCTAALACLAGDDATSSAVCTADVVRCVTQILVLERFNVAIERLCCSCLSLLCRDEQCSRLMADEGAVEVVLATCVESQDAETKASCCHVLASMSCHHSCCMALVRLGAISVLATLTQLKGDAVIARCCAITLANLSADRDICAILVTADIIPLLSALSNSYSEESQRDCAKVLCNLSAVRDAEPALVRDGALGVLLMISMVRALQPQTKETCLRAFANLVRHDTVAAIVSEGLVKVLPALAGLDVPSANHVVSVLYAKLLAHPLALDAVCHERAALRALFSLMGVGRLRPTTEQGDHGGGDDDVEELHERLLLTLVRHDVARERGIHAGMMDALHALATRSSEGNERRAARIALAVFTLARHESTRLAVASPLGLSTLCAFLHEPLREITAESVVLSVSALCYLAWHDTSRVQLSSPDITLALTCLLPRMAPLGDSAGLRTALLALCCLASSETHLGAMLDDHLVDRLGDVVRALTAPVGADEQREPEPQPELVGLCCMLFRQLSHATAFAVLVAQPQPCAKILELFCLLASHVTCHREAALDCADALCNVAFPPLPTLVSVESDRSRRATQGAGLPVVRRQSYSHLSSRVAVSSSIPPAALVSADVLGAIAKLLAPEQLPETHWRAVATLFALSCIRDYRHSLVRLGCTQLLVREAYEQDLSRLSVATANSASLSIVRCCAGALCNLTIVPSAAVDANASLMVKHDAVPALIHLAKIEHDDVREFCTLALSNLSTQSPKLEAGAVSALLTLSMRSSGDRAAQPTLELVPGVARPPRVTDERFKQLSVLPDFEVPSEPLDTLVARKFEAERHSSKPPPPHLPTVPADLQLIGGMGGGRTMRPTAQAVPGSAAVVGGDRQRDEMLLRRHRSASIGDLLSLSPVTTPSTGSRGGSDPSDEGRGWPTMVFPKTDEVEGRALMLLNDDGDSDGEADASNAREPETARPTASESKTVPTVDAVSRRDVRLEHDDAVGNRAKQKSLSPLARVVVRKTQTTTATKKLKELRTRSEHHSKLAALSASATSLPLSTVLEDSSQELKSSDGARKIGPNKSASLSKLTMPQALSDMQAIAEATNAGEGSVAVPVASSLAPLRSVE</sequence>
<keyword evidence="10" id="KW-1185">Reference proteome</keyword>